<dbReference type="Gene3D" id="1.10.10.630">
    <property type="entry name" value="DnaD domain-like"/>
    <property type="match status" value="1"/>
</dbReference>
<dbReference type="PANTHER" id="PTHR37293">
    <property type="entry name" value="PHAGE REPLICATION PROTEIN-RELATED"/>
    <property type="match status" value="1"/>
</dbReference>
<feature type="domain" description="DnaB/C C-terminal" evidence="1">
    <location>
        <begin position="180"/>
        <end position="246"/>
    </location>
</feature>
<reference evidence="2" key="1">
    <citation type="journal article" date="2021" name="Proc. Natl. Acad. Sci. U.S.A.">
        <title>A Catalog of Tens of Thousands of Viruses from Human Metagenomes Reveals Hidden Associations with Chronic Diseases.</title>
        <authorList>
            <person name="Tisza M.J."/>
            <person name="Buck C.B."/>
        </authorList>
    </citation>
    <scope>NUCLEOTIDE SEQUENCE</scope>
    <source>
        <strain evidence="2">Ctorp6</strain>
    </source>
</reference>
<name>A0A8S5PDU0_9CAUD</name>
<dbReference type="InterPro" id="IPR034829">
    <property type="entry name" value="DnaD-like_sf"/>
</dbReference>
<protein>
    <submittedName>
        <fullName evidence="2">Replisome organizer</fullName>
    </submittedName>
</protein>
<dbReference type="PANTHER" id="PTHR37293:SF6">
    <property type="entry name" value="DNA REPLICATION PROTEIN DNAD"/>
    <property type="match status" value="1"/>
</dbReference>
<sequence>MFTSQIIDSDAFQDMSLSAQALYFHLGMKADDDGFLGNPKRVQRMIGASEDDMKLLLMKNFIYLFDTGICVIKHWKMHNYIQKDRYKPTAYELEKSMLELKQNKAYTVKNPSCIQNGYILDTTCTPRLGKDRLGKVSIVEDSKRHLNNINNARVSPFPDVEEQLQIQEQEQTDMYNSSLIDLYEQGFGRPLSQREVQTICQWTEEHDDRLIRYALREALTYDKQSIDYVDRILLKWKQRGFTAEQYEEGER</sequence>
<dbReference type="NCBIfam" id="TIGR01446">
    <property type="entry name" value="DnaD_dom"/>
    <property type="match status" value="1"/>
</dbReference>
<organism evidence="2">
    <name type="scientific">Siphoviridae sp. ctorp6</name>
    <dbReference type="NCBI Taxonomy" id="2825673"/>
    <lineage>
        <taxon>Viruses</taxon>
        <taxon>Duplodnaviria</taxon>
        <taxon>Heunggongvirae</taxon>
        <taxon>Uroviricota</taxon>
        <taxon>Caudoviricetes</taxon>
    </lineage>
</organism>
<accession>A0A8S5PDU0</accession>
<proteinExistence type="predicted"/>
<dbReference type="Pfam" id="PF07261">
    <property type="entry name" value="DnaB_2"/>
    <property type="match status" value="1"/>
</dbReference>
<dbReference type="InterPro" id="IPR006343">
    <property type="entry name" value="DnaB/C_C"/>
</dbReference>
<dbReference type="SUPFAM" id="SSF158499">
    <property type="entry name" value="DnaD domain-like"/>
    <property type="match status" value="1"/>
</dbReference>
<evidence type="ECO:0000259" key="1">
    <source>
        <dbReference type="Pfam" id="PF07261"/>
    </source>
</evidence>
<dbReference type="InterPro" id="IPR053162">
    <property type="entry name" value="DnaD"/>
</dbReference>
<evidence type="ECO:0000313" key="2">
    <source>
        <dbReference type="EMBL" id="DAE04765.1"/>
    </source>
</evidence>
<dbReference type="EMBL" id="BK015394">
    <property type="protein sequence ID" value="DAE04765.1"/>
    <property type="molecule type" value="Genomic_DNA"/>
</dbReference>